<protein>
    <submittedName>
        <fullName evidence="2">Uncharacterized protein</fullName>
    </submittedName>
</protein>
<name>A0A197KGC4_9FUNG</name>
<evidence type="ECO:0000313" key="2">
    <source>
        <dbReference type="EMBL" id="OAQ35726.1"/>
    </source>
</evidence>
<proteinExistence type="predicted"/>
<organism evidence="2 3">
    <name type="scientific">Linnemannia elongata AG-77</name>
    <dbReference type="NCBI Taxonomy" id="1314771"/>
    <lineage>
        <taxon>Eukaryota</taxon>
        <taxon>Fungi</taxon>
        <taxon>Fungi incertae sedis</taxon>
        <taxon>Mucoromycota</taxon>
        <taxon>Mortierellomycotina</taxon>
        <taxon>Mortierellomycetes</taxon>
        <taxon>Mortierellales</taxon>
        <taxon>Mortierellaceae</taxon>
        <taxon>Linnemannia</taxon>
    </lineage>
</organism>
<keyword evidence="3" id="KW-1185">Reference proteome</keyword>
<keyword evidence="1" id="KW-0812">Transmembrane</keyword>
<feature type="transmembrane region" description="Helical" evidence="1">
    <location>
        <begin position="32"/>
        <end position="51"/>
    </location>
</feature>
<dbReference type="AlphaFoldDB" id="A0A197KGC4"/>
<sequence>MDGTSQFFLCVFLFPSVVSGILVFSRQVNERFPFLVFSHVSVLQMLIIWYLSPIIANEN</sequence>
<reference evidence="2 3" key="1">
    <citation type="submission" date="2016-05" db="EMBL/GenBank/DDBJ databases">
        <title>Genome sequencing reveals origins of a unique bacterial endosymbiosis in the earliest lineages of terrestrial Fungi.</title>
        <authorList>
            <consortium name="DOE Joint Genome Institute"/>
            <person name="Uehling J."/>
            <person name="Gryganskyi A."/>
            <person name="Hameed K."/>
            <person name="Tschaplinski T."/>
            <person name="Misztal P."/>
            <person name="Wu S."/>
            <person name="Desiro A."/>
            <person name="Vande Pol N."/>
            <person name="Du Z.-Y."/>
            <person name="Zienkiewicz A."/>
            <person name="Zienkiewicz K."/>
            <person name="Morin E."/>
            <person name="Tisserant E."/>
            <person name="Splivallo R."/>
            <person name="Hainaut M."/>
            <person name="Henrissat B."/>
            <person name="Ohm R."/>
            <person name="Kuo A."/>
            <person name="Yan J."/>
            <person name="Lipzen A."/>
            <person name="Nolan M."/>
            <person name="Labutti K."/>
            <person name="Barry K."/>
            <person name="Goldstein A."/>
            <person name="Labbe J."/>
            <person name="Schadt C."/>
            <person name="Tuskan G."/>
            <person name="Grigoriev I."/>
            <person name="Martin F."/>
            <person name="Vilgalys R."/>
            <person name="Bonito G."/>
        </authorList>
    </citation>
    <scope>NUCLEOTIDE SEQUENCE [LARGE SCALE GENOMIC DNA]</scope>
    <source>
        <strain evidence="2 3">AG-77</strain>
    </source>
</reference>
<evidence type="ECO:0000313" key="3">
    <source>
        <dbReference type="Proteomes" id="UP000078512"/>
    </source>
</evidence>
<keyword evidence="1" id="KW-0472">Membrane</keyword>
<keyword evidence="1" id="KW-1133">Transmembrane helix</keyword>
<dbReference type="EMBL" id="KV442013">
    <property type="protein sequence ID" value="OAQ35726.1"/>
    <property type="molecule type" value="Genomic_DNA"/>
</dbReference>
<evidence type="ECO:0000256" key="1">
    <source>
        <dbReference type="SAM" id="Phobius"/>
    </source>
</evidence>
<feature type="transmembrane region" description="Helical" evidence="1">
    <location>
        <begin position="6"/>
        <end position="25"/>
    </location>
</feature>
<dbReference type="Proteomes" id="UP000078512">
    <property type="component" value="Unassembled WGS sequence"/>
</dbReference>
<gene>
    <name evidence="2" type="ORF">K457DRAFT_492967</name>
</gene>
<accession>A0A197KGC4</accession>